<feature type="region of interest" description="Disordered" evidence="1">
    <location>
        <begin position="1"/>
        <end position="38"/>
    </location>
</feature>
<evidence type="ECO:0000313" key="2">
    <source>
        <dbReference type="EMBL" id="QEA06272.1"/>
    </source>
</evidence>
<accession>A0A5B8RFF6</accession>
<sequence>MIVGGDDVHARPAQRAGHRQGTALGTVENEHAVGHGSRTSVAALAGCASRSSSE</sequence>
<feature type="compositionally biased region" description="Basic and acidic residues" evidence="1">
    <location>
        <begin position="1"/>
        <end position="10"/>
    </location>
</feature>
<organism evidence="2">
    <name type="scientific">uncultured organism</name>
    <dbReference type="NCBI Taxonomy" id="155900"/>
    <lineage>
        <taxon>unclassified sequences</taxon>
        <taxon>environmental samples</taxon>
    </lineage>
</organism>
<name>A0A5B8RFF6_9ZZZZ</name>
<reference evidence="2" key="1">
    <citation type="submission" date="2019-06" db="EMBL/GenBank/DDBJ databases">
        <authorList>
            <person name="Murdoch R.W."/>
            <person name="Fathepure B."/>
        </authorList>
    </citation>
    <scope>NUCLEOTIDE SEQUENCE</scope>
</reference>
<dbReference type="AlphaFoldDB" id="A0A5B8RFF6"/>
<protein>
    <submittedName>
        <fullName evidence="2">Uncharacterized protein</fullName>
    </submittedName>
</protein>
<gene>
    <name evidence="2" type="ORF">KBTEX_02603</name>
</gene>
<proteinExistence type="predicted"/>
<evidence type="ECO:0000256" key="1">
    <source>
        <dbReference type="SAM" id="MobiDB-lite"/>
    </source>
</evidence>
<dbReference type="EMBL" id="MN079133">
    <property type="protein sequence ID" value="QEA06272.1"/>
    <property type="molecule type" value="Genomic_DNA"/>
</dbReference>